<keyword evidence="3" id="KW-1185">Reference proteome</keyword>
<feature type="compositionally biased region" description="Basic and acidic residues" evidence="1">
    <location>
        <begin position="1"/>
        <end position="11"/>
    </location>
</feature>
<dbReference type="PANTHER" id="PTHR47197:SF3">
    <property type="entry name" value="DIHYDRO-HEME D1 DEHYDROGENASE"/>
    <property type="match status" value="1"/>
</dbReference>
<evidence type="ECO:0000256" key="1">
    <source>
        <dbReference type="SAM" id="MobiDB-lite"/>
    </source>
</evidence>
<dbReference type="SUPFAM" id="SSF75011">
    <property type="entry name" value="3-carboxy-cis,cis-mucoante lactonizing enzyme"/>
    <property type="match status" value="1"/>
</dbReference>
<feature type="region of interest" description="Disordered" evidence="1">
    <location>
        <begin position="1"/>
        <end position="27"/>
    </location>
</feature>
<proteinExistence type="predicted"/>
<dbReference type="Proteomes" id="UP000199405">
    <property type="component" value="Unassembled WGS sequence"/>
</dbReference>
<sequence length="391" mass="39883">MVLTRDGDRPGPRPVCSPTRLRGRSGTHPAVATAVADLVKGTPLRLDRRLAPALAALTGMLLAAVPGVSASAAAAPRAVPLPIADAADVVAAGDRIFVSGGRNSTEVVVTAANGDLVSTLSGLPGPTDLQLSADRQTLYVALPSANAIAAVNTGTLTEFARFDTGAAGCPSSLALTGRFLWFGYGCGGWDGNIGRLDLGRQPAVLTTGLGRETYYGAPLMTAPQQNRTVLLVGQPGVSPASVDAYAIGTGGALSFLRTNDFMAVGSNLRDIALNPAGDTVYTASGAPYEVQAFPLAAITAPTATFRTGAYPNAVELTRDGTRVAGGADASYDPDVFVFGLDGTEQARFELGADLVPGGLAWSPNGARLYAITSDWTGARPATLHVLPVPAV</sequence>
<dbReference type="InterPro" id="IPR051200">
    <property type="entry name" value="Host-pathogen_enzymatic-act"/>
</dbReference>
<protein>
    <recommendedName>
        <fullName evidence="4">40-residue YVTN family beta-propeller repeat-containing protein</fullName>
    </recommendedName>
</protein>
<dbReference type="PANTHER" id="PTHR47197">
    <property type="entry name" value="PROTEIN NIRF"/>
    <property type="match status" value="1"/>
</dbReference>
<organism evidence="2 3">
    <name type="scientific">Micromonospora tulbaghiae</name>
    <dbReference type="NCBI Taxonomy" id="479978"/>
    <lineage>
        <taxon>Bacteria</taxon>
        <taxon>Bacillati</taxon>
        <taxon>Actinomycetota</taxon>
        <taxon>Actinomycetes</taxon>
        <taxon>Micromonosporales</taxon>
        <taxon>Micromonosporaceae</taxon>
        <taxon>Micromonospora</taxon>
    </lineage>
</organism>
<gene>
    <name evidence="2" type="ORF">GA0070562_2767</name>
</gene>
<dbReference type="Gene3D" id="2.130.10.10">
    <property type="entry name" value="YVTN repeat-like/Quinoprotein amine dehydrogenase"/>
    <property type="match status" value="2"/>
</dbReference>
<accession>A0ABY0KPA6</accession>
<dbReference type="InterPro" id="IPR015943">
    <property type="entry name" value="WD40/YVTN_repeat-like_dom_sf"/>
</dbReference>
<evidence type="ECO:0000313" key="2">
    <source>
        <dbReference type="EMBL" id="SCE79679.1"/>
    </source>
</evidence>
<dbReference type="EMBL" id="FMCQ01000003">
    <property type="protein sequence ID" value="SCE79679.1"/>
    <property type="molecule type" value="Genomic_DNA"/>
</dbReference>
<evidence type="ECO:0008006" key="4">
    <source>
        <dbReference type="Google" id="ProtNLM"/>
    </source>
</evidence>
<evidence type="ECO:0000313" key="3">
    <source>
        <dbReference type="Proteomes" id="UP000199405"/>
    </source>
</evidence>
<reference evidence="2 3" key="1">
    <citation type="submission" date="2016-06" db="EMBL/GenBank/DDBJ databases">
        <authorList>
            <person name="Varghese N."/>
            <person name="Submissions Spin"/>
        </authorList>
    </citation>
    <scope>NUCLEOTIDE SEQUENCE [LARGE SCALE GENOMIC DNA]</scope>
    <source>
        <strain evidence="2 3">DSM 45142</strain>
    </source>
</reference>
<name>A0ABY0KPA6_9ACTN</name>
<comment type="caution">
    <text evidence="2">The sequence shown here is derived from an EMBL/GenBank/DDBJ whole genome shotgun (WGS) entry which is preliminary data.</text>
</comment>